<dbReference type="STRING" id="84531.LA76x_0125"/>
<evidence type="ECO:0000313" key="2">
    <source>
        <dbReference type="EMBL" id="ALN78287.1"/>
    </source>
</evidence>
<dbReference type="EMBL" id="CP011129">
    <property type="protein sequence ID" value="ALN78287.1"/>
    <property type="molecule type" value="Genomic_DNA"/>
</dbReference>
<dbReference type="PATRIC" id="fig|84531.8.peg.127"/>
<dbReference type="Proteomes" id="UP000060787">
    <property type="component" value="Chromosome"/>
</dbReference>
<protein>
    <submittedName>
        <fullName evidence="2">Uncharacterized protein</fullName>
    </submittedName>
</protein>
<evidence type="ECO:0000256" key="1">
    <source>
        <dbReference type="SAM" id="MobiDB-lite"/>
    </source>
</evidence>
<dbReference type="KEGG" id="lab:LA76x_0125"/>
<keyword evidence="3" id="KW-1185">Reference proteome</keyword>
<dbReference type="AlphaFoldDB" id="A0A0S2F3Z6"/>
<accession>A0A0S2F3Z6</accession>
<sequence length="47" mass="5315">MRLPSRGRASWRRTPADTSRPPGHRQESTLVDALRRLALIFGVTIKS</sequence>
<proteinExistence type="predicted"/>
<gene>
    <name evidence="2" type="ORF">LA76x_0125</name>
</gene>
<name>A0A0S2F3Z6_LYSAN</name>
<evidence type="ECO:0000313" key="3">
    <source>
        <dbReference type="Proteomes" id="UP000060787"/>
    </source>
</evidence>
<feature type="region of interest" description="Disordered" evidence="1">
    <location>
        <begin position="1"/>
        <end position="29"/>
    </location>
</feature>
<reference evidence="2 3" key="1">
    <citation type="journal article" date="2015" name="BMC Genomics">
        <title>Comparative genomics and metabolic profiling of the genus Lysobacter.</title>
        <authorList>
            <person name="de Bruijn I."/>
            <person name="Cheng X."/>
            <person name="de Jager V."/>
            <person name="Exposito R.G."/>
            <person name="Watrous J."/>
            <person name="Patel N."/>
            <person name="Postma J."/>
            <person name="Dorrestein P.C."/>
            <person name="Kobayashi D."/>
            <person name="Raaijmakers J.M."/>
        </authorList>
    </citation>
    <scope>NUCLEOTIDE SEQUENCE [LARGE SCALE GENOMIC DNA]</scope>
    <source>
        <strain evidence="2 3">76</strain>
    </source>
</reference>
<organism evidence="2 3">
    <name type="scientific">Lysobacter antibioticus</name>
    <dbReference type="NCBI Taxonomy" id="84531"/>
    <lineage>
        <taxon>Bacteria</taxon>
        <taxon>Pseudomonadati</taxon>
        <taxon>Pseudomonadota</taxon>
        <taxon>Gammaproteobacteria</taxon>
        <taxon>Lysobacterales</taxon>
        <taxon>Lysobacteraceae</taxon>
        <taxon>Lysobacter</taxon>
    </lineage>
</organism>